<gene>
    <name evidence="2" type="ORF">HannXRQ_Chr12g0354841</name>
    <name evidence="1" type="ORF">HanXRQr2_Chr12g0521771</name>
</gene>
<evidence type="ECO:0000313" key="3">
    <source>
        <dbReference type="Proteomes" id="UP000215914"/>
    </source>
</evidence>
<dbReference type="EMBL" id="CM007901">
    <property type="protein sequence ID" value="OTG03755.1"/>
    <property type="molecule type" value="Genomic_DNA"/>
</dbReference>
<evidence type="ECO:0000313" key="2">
    <source>
        <dbReference type="EMBL" id="OTG03755.1"/>
    </source>
</evidence>
<dbReference type="InParanoid" id="A0A251SY17"/>
<dbReference type="Proteomes" id="UP000215914">
    <property type="component" value="Chromosome 12"/>
</dbReference>
<keyword evidence="3" id="KW-1185">Reference proteome</keyword>
<proteinExistence type="predicted"/>
<organism evidence="2 3">
    <name type="scientific">Helianthus annuus</name>
    <name type="common">Common sunflower</name>
    <dbReference type="NCBI Taxonomy" id="4232"/>
    <lineage>
        <taxon>Eukaryota</taxon>
        <taxon>Viridiplantae</taxon>
        <taxon>Streptophyta</taxon>
        <taxon>Embryophyta</taxon>
        <taxon>Tracheophyta</taxon>
        <taxon>Spermatophyta</taxon>
        <taxon>Magnoliopsida</taxon>
        <taxon>eudicotyledons</taxon>
        <taxon>Gunneridae</taxon>
        <taxon>Pentapetalae</taxon>
        <taxon>asterids</taxon>
        <taxon>campanulids</taxon>
        <taxon>Asterales</taxon>
        <taxon>Asteraceae</taxon>
        <taxon>Asteroideae</taxon>
        <taxon>Heliantheae alliance</taxon>
        <taxon>Heliantheae</taxon>
        <taxon>Helianthus</taxon>
    </lineage>
</organism>
<reference evidence="1" key="3">
    <citation type="submission" date="2020-06" db="EMBL/GenBank/DDBJ databases">
        <title>Helianthus annuus Genome sequencing and assembly Release 2.</title>
        <authorList>
            <person name="Gouzy J."/>
            <person name="Langlade N."/>
            <person name="Munos S."/>
        </authorList>
    </citation>
    <scope>NUCLEOTIDE SEQUENCE</scope>
    <source>
        <tissue evidence="1">Leaves</tissue>
    </source>
</reference>
<dbReference type="EMBL" id="MNCJ02000327">
    <property type="protein sequence ID" value="KAF5776215.1"/>
    <property type="molecule type" value="Genomic_DNA"/>
</dbReference>
<reference evidence="2" key="2">
    <citation type="submission" date="2017-02" db="EMBL/GenBank/DDBJ databases">
        <title>Sunflower complete genome.</title>
        <authorList>
            <person name="Langlade N."/>
            <person name="Munos S."/>
        </authorList>
    </citation>
    <scope>NUCLEOTIDE SEQUENCE [LARGE SCALE GENOMIC DNA]</scope>
    <source>
        <tissue evidence="2">Leaves</tissue>
    </source>
</reference>
<evidence type="ECO:0000313" key="1">
    <source>
        <dbReference type="EMBL" id="KAF5776215.1"/>
    </source>
</evidence>
<reference evidence="1 3" key="1">
    <citation type="journal article" date="2017" name="Nature">
        <title>The sunflower genome provides insights into oil metabolism, flowering and Asterid evolution.</title>
        <authorList>
            <person name="Badouin H."/>
            <person name="Gouzy J."/>
            <person name="Grassa C.J."/>
            <person name="Murat F."/>
            <person name="Staton S.E."/>
            <person name="Cottret L."/>
            <person name="Lelandais-Briere C."/>
            <person name="Owens G.L."/>
            <person name="Carrere S."/>
            <person name="Mayjonade B."/>
            <person name="Legrand L."/>
            <person name="Gill N."/>
            <person name="Kane N.C."/>
            <person name="Bowers J.E."/>
            <person name="Hubner S."/>
            <person name="Bellec A."/>
            <person name="Berard A."/>
            <person name="Berges H."/>
            <person name="Blanchet N."/>
            <person name="Boniface M.C."/>
            <person name="Brunel D."/>
            <person name="Catrice O."/>
            <person name="Chaidir N."/>
            <person name="Claudel C."/>
            <person name="Donnadieu C."/>
            <person name="Faraut T."/>
            <person name="Fievet G."/>
            <person name="Helmstetter N."/>
            <person name="King M."/>
            <person name="Knapp S.J."/>
            <person name="Lai Z."/>
            <person name="Le Paslier M.C."/>
            <person name="Lippi Y."/>
            <person name="Lorenzon L."/>
            <person name="Mandel J.R."/>
            <person name="Marage G."/>
            <person name="Marchand G."/>
            <person name="Marquand E."/>
            <person name="Bret-Mestries E."/>
            <person name="Morien E."/>
            <person name="Nambeesan S."/>
            <person name="Nguyen T."/>
            <person name="Pegot-Espagnet P."/>
            <person name="Pouilly N."/>
            <person name="Raftis F."/>
            <person name="Sallet E."/>
            <person name="Schiex T."/>
            <person name="Thomas J."/>
            <person name="Vandecasteele C."/>
            <person name="Vares D."/>
            <person name="Vear F."/>
            <person name="Vautrin S."/>
            <person name="Crespi M."/>
            <person name="Mangin B."/>
            <person name="Burke J.M."/>
            <person name="Salse J."/>
            <person name="Munos S."/>
            <person name="Vincourt P."/>
            <person name="Rieseberg L.H."/>
            <person name="Langlade N.B."/>
        </authorList>
    </citation>
    <scope>NUCLEOTIDE SEQUENCE [LARGE SCALE GENOMIC DNA]</scope>
    <source>
        <strain evidence="3">cv. SF193</strain>
        <tissue evidence="1">Leaves</tissue>
    </source>
</reference>
<name>A0A251SY17_HELAN</name>
<dbReference type="Gramene" id="mRNA:HanXRQr2_Chr12g0521771">
    <property type="protein sequence ID" value="mRNA:HanXRQr2_Chr12g0521771"/>
    <property type="gene ID" value="HanXRQr2_Chr12g0521771"/>
</dbReference>
<accession>A0A251SY17</accession>
<protein>
    <submittedName>
        <fullName evidence="2">Uncharacterized protein</fullName>
    </submittedName>
</protein>
<sequence length="65" mass="7942">MKRVKRSKYEKESVIWMRGEYQEYSDEDQATKRNRTREKEASASRVVVAFKRRIQLRYVVLNCKL</sequence>
<dbReference type="AlphaFoldDB" id="A0A251SY17"/>